<protein>
    <recommendedName>
        <fullName evidence="2">Reverse transcriptase domain-containing protein</fullName>
    </recommendedName>
</protein>
<comment type="caution">
    <text evidence="1">The sequence shown here is derived from an EMBL/GenBank/DDBJ whole genome shotgun (WGS) entry which is preliminary data.</text>
</comment>
<proteinExistence type="predicted"/>
<evidence type="ECO:0000313" key="1">
    <source>
        <dbReference type="EMBL" id="GEU55693.1"/>
    </source>
</evidence>
<gene>
    <name evidence="1" type="ORF">Tci_027671</name>
</gene>
<sequence length="469" mass="53938">QADNARYWKIPACYDDDDDYNFAIIPNELVKSLSMGDEHLDTVLATESDEFIKSSVENLVPNPSEFEGEKECDVPACFATFSNILFDSDYDLYSSDDQLLSDEDLLKEIYSNPLFDEEIISIKIDPHHFNAYDLTLLKSILPGISKTDCYPEEETYFTKRLLYDNSSPRPLEEFVSENSDAEIESFSLSPIPIEDIDSFMEEIDLSFNPDDPMPPRIEEDDYDSEREFLIFEELLSMKFLSLLKNESFHFDIPSSSRPPAKPPDDSYRRILSFKSSFPQLQLGNHFVNELAHIISPPEYDRFYFKDFPDPGELMSVLNSRIRENLSTTPVNLPIEDDHSPLLAYVVWIFLAYLTYPVIPPYLHPFGNEDTIFDPGITINHFYSFKPGSSHRHGASKKFNTHRKIDLSFTLDDPMPPGIKEDDYDSERDVPILEELLDNYSLSLPENESFYFDILSSSRPPAKPPDGEIS</sequence>
<name>A0A6L2L1D2_TANCI</name>
<evidence type="ECO:0008006" key="2">
    <source>
        <dbReference type="Google" id="ProtNLM"/>
    </source>
</evidence>
<accession>A0A6L2L1D2</accession>
<feature type="non-terminal residue" evidence="1">
    <location>
        <position position="1"/>
    </location>
</feature>
<organism evidence="1">
    <name type="scientific">Tanacetum cinerariifolium</name>
    <name type="common">Dalmatian daisy</name>
    <name type="synonym">Chrysanthemum cinerariifolium</name>
    <dbReference type="NCBI Taxonomy" id="118510"/>
    <lineage>
        <taxon>Eukaryota</taxon>
        <taxon>Viridiplantae</taxon>
        <taxon>Streptophyta</taxon>
        <taxon>Embryophyta</taxon>
        <taxon>Tracheophyta</taxon>
        <taxon>Spermatophyta</taxon>
        <taxon>Magnoliopsida</taxon>
        <taxon>eudicotyledons</taxon>
        <taxon>Gunneridae</taxon>
        <taxon>Pentapetalae</taxon>
        <taxon>asterids</taxon>
        <taxon>campanulids</taxon>
        <taxon>Asterales</taxon>
        <taxon>Asteraceae</taxon>
        <taxon>Asteroideae</taxon>
        <taxon>Anthemideae</taxon>
        <taxon>Anthemidinae</taxon>
        <taxon>Tanacetum</taxon>
    </lineage>
</organism>
<dbReference type="AlphaFoldDB" id="A0A6L2L1D2"/>
<dbReference type="EMBL" id="BKCJ010003537">
    <property type="protein sequence ID" value="GEU55693.1"/>
    <property type="molecule type" value="Genomic_DNA"/>
</dbReference>
<reference evidence="1" key="1">
    <citation type="journal article" date="2019" name="Sci. Rep.">
        <title>Draft genome of Tanacetum cinerariifolium, the natural source of mosquito coil.</title>
        <authorList>
            <person name="Yamashiro T."/>
            <person name="Shiraishi A."/>
            <person name="Satake H."/>
            <person name="Nakayama K."/>
        </authorList>
    </citation>
    <scope>NUCLEOTIDE SEQUENCE</scope>
</reference>